<dbReference type="EMBL" id="JAOPMH010000014">
    <property type="protein sequence ID" value="MDH7890826.1"/>
    <property type="molecule type" value="Genomic_DNA"/>
</dbReference>
<reference evidence="2" key="1">
    <citation type="submission" date="2022-09" db="EMBL/GenBank/DDBJ databases">
        <authorList>
            <person name="Orihara K."/>
        </authorList>
    </citation>
    <scope>NUCLEOTIDE SEQUENCE</scope>
    <source>
        <strain evidence="2">YIT 13062</strain>
    </source>
</reference>
<evidence type="ECO:0000313" key="2">
    <source>
        <dbReference type="EMBL" id="MDH7890826.1"/>
    </source>
</evidence>
<proteinExistence type="predicted"/>
<accession>A0AA43T653</accession>
<keyword evidence="1" id="KW-1133">Transmembrane helix</keyword>
<evidence type="ECO:0000256" key="1">
    <source>
        <dbReference type="SAM" id="Phobius"/>
    </source>
</evidence>
<organism evidence="2 3">
    <name type="scientific">Bifidobacterium catenulatum subsp. kashiwanohense</name>
    <dbReference type="NCBI Taxonomy" id="630129"/>
    <lineage>
        <taxon>Bacteria</taxon>
        <taxon>Bacillati</taxon>
        <taxon>Actinomycetota</taxon>
        <taxon>Actinomycetes</taxon>
        <taxon>Bifidobacteriales</taxon>
        <taxon>Bifidobacteriaceae</taxon>
        <taxon>Bifidobacterium</taxon>
    </lineage>
</organism>
<dbReference type="RefSeq" id="WP_228428992.1">
    <property type="nucleotide sequence ID" value="NZ_CP026729.1"/>
</dbReference>
<comment type="caution">
    <text evidence="2">The sequence shown here is derived from an EMBL/GenBank/DDBJ whole genome shotgun (WGS) entry which is preliminary data.</text>
</comment>
<feature type="transmembrane region" description="Helical" evidence="1">
    <location>
        <begin position="12"/>
        <end position="30"/>
    </location>
</feature>
<feature type="transmembrane region" description="Helical" evidence="1">
    <location>
        <begin position="93"/>
        <end position="117"/>
    </location>
</feature>
<dbReference type="Proteomes" id="UP001161916">
    <property type="component" value="Unassembled WGS sequence"/>
</dbReference>
<evidence type="ECO:0000313" key="3">
    <source>
        <dbReference type="Proteomes" id="UP001161916"/>
    </source>
</evidence>
<feature type="transmembrane region" description="Helical" evidence="1">
    <location>
        <begin position="64"/>
        <end position="81"/>
    </location>
</feature>
<protein>
    <submittedName>
        <fullName evidence="2">Uncharacterized protein</fullName>
    </submittedName>
</protein>
<reference evidence="2" key="2">
    <citation type="journal article" date="2023" name="Gut Microbes">
        <title>Characterization of Bifidobacterium kashiwanohense that utilizes both milk- and plant-derived oligosaccharides.</title>
        <authorList>
            <person name="Orihara K."/>
            <person name="Yahagi K."/>
            <person name="Saito Y."/>
            <person name="Watanabe Y."/>
            <person name="Sasai T."/>
            <person name="Hara T."/>
            <person name="Tsukuda N."/>
            <person name="Oki K."/>
            <person name="Fujimoto J."/>
            <person name="Matsuki T."/>
        </authorList>
    </citation>
    <scope>NUCLEOTIDE SEQUENCE</scope>
    <source>
        <strain evidence="2">YIT 13062</strain>
    </source>
</reference>
<gene>
    <name evidence="2" type="ORF">OB951_09520</name>
</gene>
<name>A0AA43T653_9BIFI</name>
<keyword evidence="1" id="KW-0472">Membrane</keyword>
<keyword evidence="1" id="KW-0812">Transmembrane</keyword>
<sequence>MVKSVMPLSMGVWWYATAYAIFLMLLPFLAKGLKALGREYHLTLAVTVLVIWGLTSFIPGMIGINDGFFGFIYLFILFSAYKRYMEPFTTRQVWLMIGTGLGFFLLYTCASITLPLLGHDIGITPPANDSEATSKETSAALYPLSVQSFFQCFPHRRTY</sequence>
<feature type="transmembrane region" description="Helical" evidence="1">
    <location>
        <begin position="42"/>
        <end position="58"/>
    </location>
</feature>
<dbReference type="AlphaFoldDB" id="A0AA43T653"/>